<dbReference type="EMBL" id="BAAAZY010000003">
    <property type="protein sequence ID" value="GAA4042041.1"/>
    <property type="molecule type" value="Genomic_DNA"/>
</dbReference>
<proteinExistence type="predicted"/>
<protein>
    <submittedName>
        <fullName evidence="1">Uncharacterized protein</fullName>
    </submittedName>
</protein>
<dbReference type="Proteomes" id="UP001499984">
    <property type="component" value="Unassembled WGS sequence"/>
</dbReference>
<organism evidence="1 2">
    <name type="scientific">Streptomyces shaanxiensis</name>
    <dbReference type="NCBI Taxonomy" id="653357"/>
    <lineage>
        <taxon>Bacteria</taxon>
        <taxon>Bacillati</taxon>
        <taxon>Actinomycetota</taxon>
        <taxon>Actinomycetes</taxon>
        <taxon>Kitasatosporales</taxon>
        <taxon>Streptomycetaceae</taxon>
        <taxon>Streptomyces</taxon>
    </lineage>
</organism>
<comment type="caution">
    <text evidence="1">The sequence shown here is derived from an EMBL/GenBank/DDBJ whole genome shotgun (WGS) entry which is preliminary data.</text>
</comment>
<sequence>MPSPAFWAAQLGERYMKWFARRRGGPQWHADLSSEDWADGARCLQRALYELGSGGYTDWRRTGRIRVAGHFRRRVDIYVGPLLSGTCDPDPRVWVKSIRRELVFQAGRAPRLLRAGNEEERLRPLLLPLLVTPLEGRDLSGVLVRQWSDGVMALLCARAPEGTRAVARSEATAIGVDPEVLWDDALDHVRAEPVELRTAEVGAPGPAITYATGDGGFGMGHLLRLRELVAGPAPHGVLVGILTSPGLFVFHTVVRRLWAQAMVETFRKLGPDGVEDSSFTGIVGVHWWKDGPQEAVRVATSTETSPRLAELLASVPE</sequence>
<gene>
    <name evidence="1" type="ORF">GCM10022233_08720</name>
</gene>
<keyword evidence="2" id="KW-1185">Reference proteome</keyword>
<evidence type="ECO:0000313" key="1">
    <source>
        <dbReference type="EMBL" id="GAA4042041.1"/>
    </source>
</evidence>
<accession>A0ABP7UF30</accession>
<name>A0ABP7UF30_9ACTN</name>
<reference evidence="2" key="1">
    <citation type="journal article" date="2019" name="Int. J. Syst. Evol. Microbiol.">
        <title>The Global Catalogue of Microorganisms (GCM) 10K type strain sequencing project: providing services to taxonomists for standard genome sequencing and annotation.</title>
        <authorList>
            <consortium name="The Broad Institute Genomics Platform"/>
            <consortium name="The Broad Institute Genome Sequencing Center for Infectious Disease"/>
            <person name="Wu L."/>
            <person name="Ma J."/>
        </authorList>
    </citation>
    <scope>NUCLEOTIDE SEQUENCE [LARGE SCALE GENOMIC DNA]</scope>
    <source>
        <strain evidence="2">JCM 16925</strain>
    </source>
</reference>
<evidence type="ECO:0000313" key="2">
    <source>
        <dbReference type="Proteomes" id="UP001499984"/>
    </source>
</evidence>